<dbReference type="FunFam" id="2.40.420.20:FF:000001">
    <property type="entry name" value="Efflux RND transporter periplasmic adaptor subunit"/>
    <property type="match status" value="1"/>
</dbReference>
<accession>A0A4R3LMM6</accession>
<evidence type="ECO:0000256" key="4">
    <source>
        <dbReference type="SAM" id="MobiDB-lite"/>
    </source>
</evidence>
<feature type="region of interest" description="Disordered" evidence="4">
    <location>
        <begin position="376"/>
        <end position="399"/>
    </location>
</feature>
<dbReference type="InterPro" id="IPR058626">
    <property type="entry name" value="MdtA-like_b-barrel"/>
</dbReference>
<protein>
    <submittedName>
        <fullName evidence="9">Membrane fusion protein (Multidrug efflux system)</fullName>
    </submittedName>
</protein>
<dbReference type="SUPFAM" id="SSF111369">
    <property type="entry name" value="HlyD-like secretion proteins"/>
    <property type="match status" value="1"/>
</dbReference>
<dbReference type="Gene3D" id="2.40.50.100">
    <property type="match status" value="1"/>
</dbReference>
<comment type="subcellular location">
    <subcellularLocation>
        <location evidence="1">Cell envelope</location>
    </subcellularLocation>
</comment>
<dbReference type="NCBIfam" id="TIGR01730">
    <property type="entry name" value="RND_mfp"/>
    <property type="match status" value="1"/>
</dbReference>
<evidence type="ECO:0000313" key="10">
    <source>
        <dbReference type="Proteomes" id="UP000295525"/>
    </source>
</evidence>
<comment type="caution">
    <text evidence="9">The sequence shown here is derived from an EMBL/GenBank/DDBJ whole genome shotgun (WGS) entry which is preliminary data.</text>
</comment>
<dbReference type="OrthoDB" id="9783047at2"/>
<dbReference type="InterPro" id="IPR058625">
    <property type="entry name" value="MdtA-like_BSH"/>
</dbReference>
<gene>
    <name evidence="9" type="ORF">EDC26_12338</name>
</gene>
<dbReference type="Pfam" id="PF25917">
    <property type="entry name" value="BSH_RND"/>
    <property type="match status" value="1"/>
</dbReference>
<feature type="domain" description="Multidrug resistance protein MdtA-like beta-barrel" evidence="7">
    <location>
        <begin position="213"/>
        <end position="302"/>
    </location>
</feature>
<dbReference type="Pfam" id="PF25967">
    <property type="entry name" value="RND-MFP_C"/>
    <property type="match status" value="1"/>
</dbReference>
<evidence type="ECO:0000259" key="8">
    <source>
        <dbReference type="Pfam" id="PF25967"/>
    </source>
</evidence>
<evidence type="ECO:0000313" key="9">
    <source>
        <dbReference type="EMBL" id="TCT01640.1"/>
    </source>
</evidence>
<dbReference type="Proteomes" id="UP000295525">
    <property type="component" value="Unassembled WGS sequence"/>
</dbReference>
<feature type="coiled-coil region" evidence="3">
    <location>
        <begin position="106"/>
        <end position="133"/>
    </location>
</feature>
<dbReference type="GO" id="GO:0046677">
    <property type="term" value="P:response to antibiotic"/>
    <property type="evidence" value="ECO:0007669"/>
    <property type="project" value="TreeGrafter"/>
</dbReference>
<dbReference type="InterPro" id="IPR058627">
    <property type="entry name" value="MdtA-like_C"/>
</dbReference>
<dbReference type="InterPro" id="IPR006143">
    <property type="entry name" value="RND_pump_MFP"/>
</dbReference>
<feature type="domain" description="Multidrug resistance protein MdtA-like alpha-helical hairpin" evidence="5">
    <location>
        <begin position="107"/>
        <end position="175"/>
    </location>
</feature>
<sequence>MPIAYPFACRKARIAFFVSVLLLTACSQKPNQQAGEMKVPVSVVTVEPARTSILTELPGRVEAIKDAQILARVSGIVTKVDFTQGSDVKQGQLLFTIDPAPYRAARDQAAAQLQQAQANMRSANLLAQRYSKLIKENAVSRQDYDNAQAAAGQAVAAVAAARAALESADINLGYTKVVSPIDGRTGKSLVTEGALVSATAATPLATVQQIDRVYVDFTRSTTELAALRRALADGDLQQADPNTAKAEVILDDGSQFKQPGKLLFSGITVDPTTGQVNLRAEFPNPDQILLPGMYVRVRIEQGVDQKALLVPQQALQRTADGLSSLYVVKDGKVALVAVQVGPLVGGKSVIDRGLKAGDVVVVEGFQKIRPGASVQAAPWKGGQPVAAAKTPSPKPAAKG</sequence>
<dbReference type="InterPro" id="IPR058624">
    <property type="entry name" value="MdtA-like_HH"/>
</dbReference>
<evidence type="ECO:0000256" key="3">
    <source>
        <dbReference type="SAM" id="Coils"/>
    </source>
</evidence>
<name>A0A4R3LMM6_9BURK</name>
<proteinExistence type="inferred from homology"/>
<dbReference type="GO" id="GO:0030313">
    <property type="term" value="C:cell envelope"/>
    <property type="evidence" value="ECO:0007669"/>
    <property type="project" value="UniProtKB-SubCell"/>
</dbReference>
<evidence type="ECO:0000259" key="6">
    <source>
        <dbReference type="Pfam" id="PF25917"/>
    </source>
</evidence>
<dbReference type="GO" id="GO:0005886">
    <property type="term" value="C:plasma membrane"/>
    <property type="evidence" value="ECO:0007669"/>
    <property type="project" value="TreeGrafter"/>
</dbReference>
<dbReference type="Gene3D" id="2.40.420.20">
    <property type="match status" value="1"/>
</dbReference>
<dbReference type="Gene3D" id="2.40.30.170">
    <property type="match status" value="1"/>
</dbReference>
<feature type="domain" description="Multidrug resistance protein MdtA-like barrel-sandwich hybrid" evidence="6">
    <location>
        <begin position="67"/>
        <end position="208"/>
    </location>
</feature>
<keyword evidence="10" id="KW-1185">Reference proteome</keyword>
<dbReference type="Gene3D" id="1.10.287.470">
    <property type="entry name" value="Helix hairpin bin"/>
    <property type="match status" value="1"/>
</dbReference>
<keyword evidence="3" id="KW-0175">Coiled coil</keyword>
<comment type="similarity">
    <text evidence="2">Belongs to the membrane fusion protein (MFP) (TC 8.A.1) family.</text>
</comment>
<feature type="compositionally biased region" description="Low complexity" evidence="4">
    <location>
        <begin position="386"/>
        <end position="399"/>
    </location>
</feature>
<evidence type="ECO:0000259" key="5">
    <source>
        <dbReference type="Pfam" id="PF25876"/>
    </source>
</evidence>
<dbReference type="PANTHER" id="PTHR30158:SF3">
    <property type="entry name" value="MULTIDRUG EFFLUX PUMP SUBUNIT ACRA-RELATED"/>
    <property type="match status" value="1"/>
</dbReference>
<reference evidence="9 10" key="1">
    <citation type="submission" date="2019-03" db="EMBL/GenBank/DDBJ databases">
        <title>Genomic Encyclopedia of Type Strains, Phase IV (KMG-IV): sequencing the most valuable type-strain genomes for metagenomic binning, comparative biology and taxonomic classification.</title>
        <authorList>
            <person name="Goeker M."/>
        </authorList>
    </citation>
    <scope>NUCLEOTIDE SEQUENCE [LARGE SCALE GENOMIC DNA]</scope>
    <source>
        <strain evidence="9 10">DSM 24591</strain>
    </source>
</reference>
<dbReference type="EMBL" id="SMAJ01000023">
    <property type="protein sequence ID" value="TCT01640.1"/>
    <property type="molecule type" value="Genomic_DNA"/>
</dbReference>
<dbReference type="RefSeq" id="WP_132585877.1">
    <property type="nucleotide sequence ID" value="NZ_SMAJ01000023.1"/>
</dbReference>
<dbReference type="Pfam" id="PF25876">
    <property type="entry name" value="HH_MFP_RND"/>
    <property type="match status" value="1"/>
</dbReference>
<organism evidence="9 10">
    <name type="scientific">Paralcaligenes ureilyticus</name>
    <dbReference type="NCBI Taxonomy" id="627131"/>
    <lineage>
        <taxon>Bacteria</taxon>
        <taxon>Pseudomonadati</taxon>
        <taxon>Pseudomonadota</taxon>
        <taxon>Betaproteobacteria</taxon>
        <taxon>Burkholderiales</taxon>
        <taxon>Alcaligenaceae</taxon>
        <taxon>Paralcaligenes</taxon>
    </lineage>
</organism>
<dbReference type="GO" id="GO:0022857">
    <property type="term" value="F:transmembrane transporter activity"/>
    <property type="evidence" value="ECO:0007669"/>
    <property type="project" value="InterPro"/>
</dbReference>
<dbReference type="AlphaFoldDB" id="A0A4R3LMM6"/>
<evidence type="ECO:0000259" key="7">
    <source>
        <dbReference type="Pfam" id="PF25944"/>
    </source>
</evidence>
<feature type="domain" description="Multidrug resistance protein MdtA-like C-terminal permuted SH3" evidence="8">
    <location>
        <begin position="307"/>
        <end position="367"/>
    </location>
</feature>
<dbReference type="PANTHER" id="PTHR30158">
    <property type="entry name" value="ACRA/E-RELATED COMPONENT OF DRUG EFFLUX TRANSPORTER"/>
    <property type="match status" value="1"/>
</dbReference>
<evidence type="ECO:0000256" key="1">
    <source>
        <dbReference type="ARBA" id="ARBA00004196"/>
    </source>
</evidence>
<dbReference type="Pfam" id="PF25944">
    <property type="entry name" value="Beta-barrel_RND"/>
    <property type="match status" value="1"/>
</dbReference>
<evidence type="ECO:0000256" key="2">
    <source>
        <dbReference type="ARBA" id="ARBA00009477"/>
    </source>
</evidence>